<dbReference type="GO" id="GO:0005886">
    <property type="term" value="C:plasma membrane"/>
    <property type="evidence" value="ECO:0007669"/>
    <property type="project" value="UniProtKB-SubCell"/>
</dbReference>
<keyword evidence="4 6" id="KW-1133">Transmembrane helix</keyword>
<comment type="subcellular location">
    <subcellularLocation>
        <location evidence="1">Cell membrane</location>
        <topology evidence="1">Multi-pass membrane protein</topology>
    </subcellularLocation>
</comment>
<protein>
    <submittedName>
        <fullName evidence="7">Toxin secretion/phage lysis holin</fullName>
    </submittedName>
</protein>
<evidence type="ECO:0000256" key="5">
    <source>
        <dbReference type="ARBA" id="ARBA00023136"/>
    </source>
</evidence>
<feature type="transmembrane region" description="Helical" evidence="6">
    <location>
        <begin position="34"/>
        <end position="57"/>
    </location>
</feature>
<evidence type="ECO:0000313" key="8">
    <source>
        <dbReference type="Proteomes" id="UP000004528"/>
    </source>
</evidence>
<evidence type="ECO:0000256" key="3">
    <source>
        <dbReference type="ARBA" id="ARBA00022692"/>
    </source>
</evidence>
<feature type="transmembrane region" description="Helical" evidence="6">
    <location>
        <begin position="291"/>
        <end position="311"/>
    </location>
</feature>
<feature type="transmembrane region" description="Helical" evidence="6">
    <location>
        <begin position="376"/>
        <end position="397"/>
    </location>
</feature>
<dbReference type="InterPro" id="IPR036259">
    <property type="entry name" value="MFS_trans_sf"/>
</dbReference>
<feature type="transmembrane region" description="Helical" evidence="6">
    <location>
        <begin position="191"/>
        <end position="211"/>
    </location>
</feature>
<keyword evidence="3 6" id="KW-0812">Transmembrane</keyword>
<proteinExistence type="predicted"/>
<dbReference type="Proteomes" id="UP000004528">
    <property type="component" value="Unassembled WGS sequence"/>
</dbReference>
<name>C5RBU6_WEIPA</name>
<dbReference type="HOGENOM" id="CLU_051151_2_1_9"/>
<keyword evidence="5 6" id="KW-0472">Membrane</keyword>
<dbReference type="Gene3D" id="1.20.1250.20">
    <property type="entry name" value="MFS general substrate transporter like domains"/>
    <property type="match status" value="1"/>
</dbReference>
<dbReference type="PANTHER" id="PTHR23513:SF6">
    <property type="entry name" value="MAJOR FACILITATOR SUPERFAMILY ASSOCIATED DOMAIN-CONTAINING PROTEIN"/>
    <property type="match status" value="1"/>
</dbReference>
<gene>
    <name evidence="7" type="ORF">HMPREF0877_1442</name>
</gene>
<feature type="transmembrane region" description="Helical" evidence="6">
    <location>
        <begin position="255"/>
        <end position="276"/>
    </location>
</feature>
<dbReference type="AlphaFoldDB" id="C5RBU6"/>
<evidence type="ECO:0000256" key="2">
    <source>
        <dbReference type="ARBA" id="ARBA00022475"/>
    </source>
</evidence>
<comment type="caution">
    <text evidence="7">The sequence shown here is derived from an EMBL/GenBank/DDBJ whole genome shotgun (WGS) entry which is preliminary data.</text>
</comment>
<evidence type="ECO:0000313" key="7">
    <source>
        <dbReference type="EMBL" id="EER74341.1"/>
    </source>
</evidence>
<feature type="transmembrane region" description="Helical" evidence="6">
    <location>
        <begin position="318"/>
        <end position="338"/>
    </location>
</feature>
<dbReference type="EMBL" id="ACKU01000026">
    <property type="protein sequence ID" value="EER74341.1"/>
    <property type="molecule type" value="Genomic_DNA"/>
</dbReference>
<sequence>MKKYYQYFFKYINFVGEQGDFGMKLLLNNRVFRSLAFSNILNILGTTLFNFAFIVYINKVEHAEIWITVISILNWVPILMGALTGDIADHTKHKIKAFAIIRWVQTIIYIIVALIIQQPTILFIAIMLFLNVLSDFFGGVRSGIYNHLLKANLEGDEFQEAAGFSQSMSVLIDLVGGGMGLALLALVNNNFSYFAILNAATFALSGLIVFLSRKQIREPEKNQTGNQQTQNLSNFMKRMLLGIQEIRKLPGIKSVLSYLIVINGLGASTNVLFVLSLRNHVVLWNFNFSEMFFLVTSTFSVAMFVSSLWTYDVFKRLVLSHLLFIHLLVQFAMSIAFLSGNGEMIVVGVAALGYTLAKLSPRFYGNLMRNLGNTQIGMVLGLINSVSLTLPVVMIAFFGSISSAVGVQFAWGIYALLTIMLFIPLIILRKSINSFEK</sequence>
<feature type="transmembrane region" description="Helical" evidence="6">
    <location>
        <begin position="344"/>
        <end position="364"/>
    </location>
</feature>
<evidence type="ECO:0000256" key="6">
    <source>
        <dbReference type="SAM" id="Phobius"/>
    </source>
</evidence>
<dbReference type="PANTHER" id="PTHR23513">
    <property type="entry name" value="INTEGRAL MEMBRANE EFFLUX PROTEIN-RELATED"/>
    <property type="match status" value="1"/>
</dbReference>
<keyword evidence="2" id="KW-1003">Cell membrane</keyword>
<keyword evidence="8" id="KW-1185">Reference proteome</keyword>
<evidence type="ECO:0000256" key="4">
    <source>
        <dbReference type="ARBA" id="ARBA00022989"/>
    </source>
</evidence>
<organism evidence="7 8">
    <name type="scientific">Weissella paramesenteroides ATCC 33313</name>
    <dbReference type="NCBI Taxonomy" id="585506"/>
    <lineage>
        <taxon>Bacteria</taxon>
        <taxon>Bacillati</taxon>
        <taxon>Bacillota</taxon>
        <taxon>Bacilli</taxon>
        <taxon>Lactobacillales</taxon>
        <taxon>Lactobacillaceae</taxon>
        <taxon>Weissella</taxon>
    </lineage>
</organism>
<feature type="transmembrane region" description="Helical" evidence="6">
    <location>
        <begin position="63"/>
        <end position="83"/>
    </location>
</feature>
<evidence type="ECO:0000256" key="1">
    <source>
        <dbReference type="ARBA" id="ARBA00004651"/>
    </source>
</evidence>
<dbReference type="STRING" id="585506.HMPREF0877_1442"/>
<dbReference type="SUPFAM" id="SSF103473">
    <property type="entry name" value="MFS general substrate transporter"/>
    <property type="match status" value="1"/>
</dbReference>
<accession>C5RBU6</accession>
<dbReference type="eggNOG" id="ENOG5032RZ7">
    <property type="taxonomic scope" value="Bacteria"/>
</dbReference>
<reference evidence="7 8" key="1">
    <citation type="submission" date="2009-04" db="EMBL/GenBank/DDBJ databases">
        <authorList>
            <person name="Qin X."/>
            <person name="Bachman B."/>
            <person name="Battles P."/>
            <person name="Bell A."/>
            <person name="Bess C."/>
            <person name="Bickham C."/>
            <person name="Chaboub L."/>
            <person name="Chen D."/>
            <person name="Coyle M."/>
            <person name="Deiros D.R."/>
            <person name="Dinh H."/>
            <person name="Forbes L."/>
            <person name="Fowler G."/>
            <person name="Francisco L."/>
            <person name="Fu Q."/>
            <person name="Gubbala S."/>
            <person name="Hale W."/>
            <person name="Han Y."/>
            <person name="Hemphill L."/>
            <person name="Highlander S.K."/>
            <person name="Hirani K."/>
            <person name="Hogues M."/>
            <person name="Jackson L."/>
            <person name="Jakkamsetti A."/>
            <person name="Javaid M."/>
            <person name="Jiang H."/>
            <person name="Korchina V."/>
            <person name="Kovar C."/>
            <person name="Lara F."/>
            <person name="Lee S."/>
            <person name="Mata R."/>
            <person name="Mathew T."/>
            <person name="Moen C."/>
            <person name="Morales K."/>
            <person name="Munidasa M."/>
            <person name="Nazareth L."/>
            <person name="Ngo R."/>
            <person name="Nguyen L."/>
            <person name="Okwuonu G."/>
            <person name="Ongeri F."/>
            <person name="Patil S."/>
            <person name="Petrosino J."/>
            <person name="Pham C."/>
            <person name="Pham P."/>
            <person name="Pu L.-L."/>
            <person name="Puazo M."/>
            <person name="Raj R."/>
            <person name="Reid J."/>
            <person name="Rouhana J."/>
            <person name="Saada N."/>
            <person name="Shang Y."/>
            <person name="Simmons D."/>
            <person name="Thornton R."/>
            <person name="Warren J."/>
            <person name="Weissenberger G."/>
            <person name="Zhang J."/>
            <person name="Zhang L."/>
            <person name="Zhou C."/>
            <person name="Zhu D."/>
            <person name="Muzny D."/>
            <person name="Worley K."/>
            <person name="Gibbs R."/>
        </authorList>
    </citation>
    <scope>NUCLEOTIDE SEQUENCE [LARGE SCALE GENOMIC DNA]</scope>
    <source>
        <strain evidence="7 8">ATCC 33313</strain>
    </source>
</reference>
<feature type="transmembrane region" description="Helical" evidence="6">
    <location>
        <begin position="409"/>
        <end position="428"/>
    </location>
</feature>